<keyword evidence="4" id="KW-1185">Reference proteome</keyword>
<dbReference type="Gene3D" id="3.90.226.10">
    <property type="entry name" value="2-enoyl-CoA Hydratase, Chain A, domain 1"/>
    <property type="match status" value="1"/>
</dbReference>
<dbReference type="InterPro" id="IPR014748">
    <property type="entry name" value="Enoyl-CoA_hydra_C"/>
</dbReference>
<dbReference type="Pfam" id="PF00378">
    <property type="entry name" value="ECH_1"/>
    <property type="match status" value="1"/>
</dbReference>
<dbReference type="CDD" id="cd06558">
    <property type="entry name" value="crotonase-like"/>
    <property type="match status" value="1"/>
</dbReference>
<dbReference type="PANTHER" id="PTHR11941:SF54">
    <property type="entry name" value="ENOYL-COA HYDRATASE, MITOCHONDRIAL"/>
    <property type="match status" value="1"/>
</dbReference>
<dbReference type="PANTHER" id="PTHR11941">
    <property type="entry name" value="ENOYL-COA HYDRATASE-RELATED"/>
    <property type="match status" value="1"/>
</dbReference>
<dbReference type="Proteomes" id="UP001151234">
    <property type="component" value="Unassembled WGS sequence"/>
</dbReference>
<keyword evidence="2" id="KW-0456">Lyase</keyword>
<comment type="similarity">
    <text evidence="1">Belongs to the enoyl-CoA hydratase/isomerase family.</text>
</comment>
<evidence type="ECO:0000256" key="1">
    <source>
        <dbReference type="ARBA" id="ARBA00005254"/>
    </source>
</evidence>
<proteinExistence type="inferred from homology"/>
<evidence type="ECO:0000256" key="2">
    <source>
        <dbReference type="ARBA" id="ARBA00023239"/>
    </source>
</evidence>
<dbReference type="SUPFAM" id="SSF52096">
    <property type="entry name" value="ClpP/crotonase"/>
    <property type="match status" value="1"/>
</dbReference>
<protein>
    <submittedName>
        <fullName evidence="3">Enoyl-CoA hydratase-related protein</fullName>
    </submittedName>
</protein>
<dbReference type="GO" id="GO:0006635">
    <property type="term" value="P:fatty acid beta-oxidation"/>
    <property type="evidence" value="ECO:0007669"/>
    <property type="project" value="TreeGrafter"/>
</dbReference>
<dbReference type="GO" id="GO:0016829">
    <property type="term" value="F:lyase activity"/>
    <property type="evidence" value="ECO:0007669"/>
    <property type="project" value="UniProtKB-KW"/>
</dbReference>
<dbReference type="InterPro" id="IPR001753">
    <property type="entry name" value="Enoyl-CoA_hydra/iso"/>
</dbReference>
<organism evidence="3 4">
    <name type="scientific">Hoeflea prorocentri</name>
    <dbReference type="NCBI Taxonomy" id="1922333"/>
    <lineage>
        <taxon>Bacteria</taxon>
        <taxon>Pseudomonadati</taxon>
        <taxon>Pseudomonadota</taxon>
        <taxon>Alphaproteobacteria</taxon>
        <taxon>Hyphomicrobiales</taxon>
        <taxon>Rhizobiaceae</taxon>
        <taxon>Hoeflea</taxon>
    </lineage>
</organism>
<sequence>MSDPVRLTRSDGIALLEMARPDTRNAFSDEIKSGLSDALQTLTEATDLRALIFTGSDGVFCAGGDLKAMLERHRSGHKNTAEDMRNRMLELHVWFKKLRDLPVPVIVAVDGPAFGAGLGLALCGDIVLASDRALFSASFTKVGAVPDCNLMWSLPRVVGQQRAREMFFTARTVDAQEALRLGLCMEVLPAEKLLPRAKEIAAMMENVSPTAYALTKEIMAHAMQADSDTILKMEADAQAKCLTSEYHLDAIGRFASKTPPAFNFK</sequence>
<dbReference type="InterPro" id="IPR029045">
    <property type="entry name" value="ClpP/crotonase-like_dom_sf"/>
</dbReference>
<evidence type="ECO:0000313" key="4">
    <source>
        <dbReference type="Proteomes" id="UP001151234"/>
    </source>
</evidence>
<dbReference type="Gene3D" id="1.10.12.10">
    <property type="entry name" value="Lyase 2-enoyl-coa Hydratase, Chain A, domain 2"/>
    <property type="match status" value="1"/>
</dbReference>
<name>A0A9X3UFK7_9HYPH</name>
<gene>
    <name evidence="3" type="ORF">OQ273_02860</name>
</gene>
<dbReference type="AlphaFoldDB" id="A0A9X3UFK7"/>
<comment type="caution">
    <text evidence="3">The sequence shown here is derived from an EMBL/GenBank/DDBJ whole genome shotgun (WGS) entry which is preliminary data.</text>
</comment>
<dbReference type="EMBL" id="JAPJZI010000001">
    <property type="protein sequence ID" value="MDA5397504.1"/>
    <property type="molecule type" value="Genomic_DNA"/>
</dbReference>
<reference evidence="3" key="1">
    <citation type="submission" date="2022-11" db="EMBL/GenBank/DDBJ databases">
        <title>Draft genome sequence of Hoeflea poritis E7-10 and Hoeflea prorocentri PM5-8, separated from scleractinian coral Porites lutea and marine dinoflagellate.</title>
        <authorList>
            <person name="Zhang G."/>
            <person name="Wei Q."/>
            <person name="Cai L."/>
        </authorList>
    </citation>
    <scope>NUCLEOTIDE SEQUENCE</scope>
    <source>
        <strain evidence="3">PM5-8</strain>
    </source>
</reference>
<evidence type="ECO:0000313" key="3">
    <source>
        <dbReference type="EMBL" id="MDA5397504.1"/>
    </source>
</evidence>
<accession>A0A9X3UFK7</accession>
<dbReference type="RefSeq" id="WP_267988965.1">
    <property type="nucleotide sequence ID" value="NZ_JAPJZI010000001.1"/>
</dbReference>